<evidence type="ECO:0000313" key="7">
    <source>
        <dbReference type="EnsemblMetazoa" id="AEPI008624-PA"/>
    </source>
</evidence>
<feature type="transmembrane region" description="Helical" evidence="5">
    <location>
        <begin position="378"/>
        <end position="399"/>
    </location>
</feature>
<keyword evidence="8" id="KW-1185">Reference proteome</keyword>
<dbReference type="VEuPathDB" id="VectorBase:AEPI008624"/>
<dbReference type="InterPro" id="IPR025256">
    <property type="entry name" value="TM7S3/TM198-like_dom"/>
</dbReference>
<dbReference type="PANTHER" id="PTHR15937">
    <property type="entry name" value="TRANSMEMBRANE 7 SUPERFAMILY MEMBER 3"/>
    <property type="match status" value="1"/>
</dbReference>
<protein>
    <recommendedName>
        <fullName evidence="6">TM7S3/TM198-like domain-containing protein</fullName>
    </recommendedName>
</protein>
<comment type="subcellular location">
    <subcellularLocation>
        <location evidence="1">Membrane</location>
        <topology evidence="1">Multi-pass membrane protein</topology>
    </subcellularLocation>
</comment>
<dbReference type="AlphaFoldDB" id="A0A182PNU5"/>
<evidence type="ECO:0000259" key="6">
    <source>
        <dbReference type="Pfam" id="PF13886"/>
    </source>
</evidence>
<feature type="transmembrane region" description="Helical" evidence="5">
    <location>
        <begin position="268"/>
        <end position="290"/>
    </location>
</feature>
<reference evidence="7" key="2">
    <citation type="submission" date="2020-05" db="UniProtKB">
        <authorList>
            <consortium name="EnsemblMetazoa"/>
        </authorList>
    </citation>
    <scope>IDENTIFICATION</scope>
    <source>
        <strain evidence="7">Epiroticus2</strain>
    </source>
</reference>
<feature type="transmembrane region" description="Helical" evidence="5">
    <location>
        <begin position="404"/>
        <end position="423"/>
    </location>
</feature>
<keyword evidence="4 5" id="KW-0472">Membrane</keyword>
<keyword evidence="3 5" id="KW-1133">Transmembrane helix</keyword>
<dbReference type="Proteomes" id="UP000075885">
    <property type="component" value="Unassembled WGS sequence"/>
</dbReference>
<feature type="transmembrane region" description="Helical" evidence="5">
    <location>
        <begin position="319"/>
        <end position="341"/>
    </location>
</feature>
<dbReference type="InterPro" id="IPR042502">
    <property type="entry name" value="TM7SF3"/>
</dbReference>
<accession>A0A182PNU5</accession>
<evidence type="ECO:0000256" key="4">
    <source>
        <dbReference type="ARBA" id="ARBA00023136"/>
    </source>
</evidence>
<reference evidence="8" key="1">
    <citation type="submission" date="2013-03" db="EMBL/GenBank/DDBJ databases">
        <title>The Genome Sequence of Anopheles epiroticus epiroticus2.</title>
        <authorList>
            <consortium name="The Broad Institute Genomics Platform"/>
            <person name="Neafsey D.E."/>
            <person name="Howell P."/>
            <person name="Walker B."/>
            <person name="Young S.K."/>
            <person name="Zeng Q."/>
            <person name="Gargeya S."/>
            <person name="Fitzgerald M."/>
            <person name="Haas B."/>
            <person name="Abouelleil A."/>
            <person name="Allen A.W."/>
            <person name="Alvarado L."/>
            <person name="Arachchi H.M."/>
            <person name="Berlin A.M."/>
            <person name="Chapman S.B."/>
            <person name="Gainer-Dewar J."/>
            <person name="Goldberg J."/>
            <person name="Griggs A."/>
            <person name="Gujja S."/>
            <person name="Hansen M."/>
            <person name="Howarth C."/>
            <person name="Imamovic A."/>
            <person name="Ireland A."/>
            <person name="Larimer J."/>
            <person name="McCowan C."/>
            <person name="Murphy C."/>
            <person name="Pearson M."/>
            <person name="Poon T.W."/>
            <person name="Priest M."/>
            <person name="Roberts A."/>
            <person name="Saif S."/>
            <person name="Shea T."/>
            <person name="Sisk P."/>
            <person name="Sykes S."/>
            <person name="Wortman J."/>
            <person name="Nusbaum C."/>
            <person name="Birren B."/>
        </authorList>
    </citation>
    <scope>NUCLEOTIDE SEQUENCE [LARGE SCALE GENOMIC DNA]</scope>
    <source>
        <strain evidence="8">Epiroticus2</strain>
    </source>
</reference>
<sequence length="569" mass="62984">REVVELTVPVAVKPNDINDYREIVLQPYSNTRIHLANYSKNAGEQVGYALVQLHAFEYNVTLSYNSSIVDGGHLSGQNIGLLMYGDGDLYAINLNPTQAVWVSLVLMLYNTSAPIPGGCNLEFPVEVSPILNLTLTPDIIIVDTPAAAVAKPFQGAPNGCGKARLEYESYYYLMPTHDFSQRSYFAAINNIISYASAKASGRQNSLHAPLLLNRHEYGRLTGRGMVFVTAVIDPVHRGYALYVPTHTYSCKPFLELADCYGLNIPYRVLAIVLTIIAVLEVVMGFLPLMVKGPATMGFLGVVGTVEALNMLNKPLAQEWIMFCLVGGAIIGAIIGLLLGLFAPGLCKVFCSMLTGYMICLTMFGMINGNFYTLPNVSWYIALGGICIGAILNITLPIILITRSVIFGTMAIFYGVNFIVGARLDYPLRHFVRRLYVANYERVHADPALDENDFVALATFGLIMIVVLFLRSRYQSDAVQGDYTRIEIPCQRGPANGDDENHIERSTVIAADDTVAYQRFVNEQPIITRWTNGDDDVFESPESNSRFFRRISTNRFLTVLAVESSRRRLI</sequence>
<dbReference type="GO" id="GO:0043069">
    <property type="term" value="P:negative regulation of programmed cell death"/>
    <property type="evidence" value="ECO:0007669"/>
    <property type="project" value="TreeGrafter"/>
</dbReference>
<name>A0A182PNU5_9DIPT</name>
<feature type="transmembrane region" description="Helical" evidence="5">
    <location>
        <begin position="348"/>
        <end position="366"/>
    </location>
</feature>
<dbReference type="EnsemblMetazoa" id="AEPI008624-RA">
    <property type="protein sequence ID" value="AEPI008624-PA"/>
    <property type="gene ID" value="AEPI008624"/>
</dbReference>
<evidence type="ECO:0000256" key="3">
    <source>
        <dbReference type="ARBA" id="ARBA00022989"/>
    </source>
</evidence>
<dbReference type="GO" id="GO:0005886">
    <property type="term" value="C:plasma membrane"/>
    <property type="evidence" value="ECO:0007669"/>
    <property type="project" value="TreeGrafter"/>
</dbReference>
<feature type="transmembrane region" description="Helical" evidence="5">
    <location>
        <begin position="453"/>
        <end position="469"/>
    </location>
</feature>
<dbReference type="Pfam" id="PF25992">
    <property type="entry name" value="Ig_TM7SF3_N"/>
    <property type="match status" value="1"/>
</dbReference>
<evidence type="ECO:0000256" key="5">
    <source>
        <dbReference type="SAM" id="Phobius"/>
    </source>
</evidence>
<evidence type="ECO:0000256" key="1">
    <source>
        <dbReference type="ARBA" id="ARBA00004141"/>
    </source>
</evidence>
<feature type="domain" description="TM7S3/TM198-like" evidence="6">
    <location>
        <begin position="271"/>
        <end position="469"/>
    </location>
</feature>
<dbReference type="PANTHER" id="PTHR15937:SF3">
    <property type="entry name" value="TRANSMEMBRANE 7 SUPERFAMILY MEMBER 3"/>
    <property type="match status" value="1"/>
</dbReference>
<proteinExistence type="predicted"/>
<dbReference type="Pfam" id="PF13886">
    <property type="entry name" value="TM7S3_TM198"/>
    <property type="match status" value="1"/>
</dbReference>
<keyword evidence="2 5" id="KW-0812">Transmembrane</keyword>
<dbReference type="STRING" id="199890.A0A182PNU5"/>
<evidence type="ECO:0000313" key="8">
    <source>
        <dbReference type="Proteomes" id="UP000075885"/>
    </source>
</evidence>
<organism evidence="7 8">
    <name type="scientific">Anopheles epiroticus</name>
    <dbReference type="NCBI Taxonomy" id="199890"/>
    <lineage>
        <taxon>Eukaryota</taxon>
        <taxon>Metazoa</taxon>
        <taxon>Ecdysozoa</taxon>
        <taxon>Arthropoda</taxon>
        <taxon>Hexapoda</taxon>
        <taxon>Insecta</taxon>
        <taxon>Pterygota</taxon>
        <taxon>Neoptera</taxon>
        <taxon>Endopterygota</taxon>
        <taxon>Diptera</taxon>
        <taxon>Nematocera</taxon>
        <taxon>Culicoidea</taxon>
        <taxon>Culicidae</taxon>
        <taxon>Anophelinae</taxon>
        <taxon>Anopheles</taxon>
    </lineage>
</organism>
<evidence type="ECO:0000256" key="2">
    <source>
        <dbReference type="ARBA" id="ARBA00022692"/>
    </source>
</evidence>